<name>A0A2V1ZWS7_PSYIM</name>
<dbReference type="Proteomes" id="UP000245655">
    <property type="component" value="Unassembled WGS sequence"/>
</dbReference>
<reference evidence="1 2" key="1">
    <citation type="submission" date="2018-05" db="EMBL/GenBank/DDBJ databases">
        <title>Genomic Encyclopedia of Type Strains, Phase IV (KMG-IV): sequencing the most valuable type-strain genomes for metagenomic binning, comparative biology and taxonomic classification.</title>
        <authorList>
            <person name="Goeker M."/>
        </authorList>
    </citation>
    <scope>NUCLEOTIDE SEQUENCE [LARGE SCALE GENOMIC DNA]</scope>
    <source>
        <strain evidence="1 2">DSM 7229</strain>
    </source>
</reference>
<keyword evidence="2" id="KW-1185">Reference proteome</keyword>
<organism evidence="1 2">
    <name type="scientific">Psychrobacter immobilis</name>
    <dbReference type="NCBI Taxonomy" id="498"/>
    <lineage>
        <taxon>Bacteria</taxon>
        <taxon>Pseudomonadati</taxon>
        <taxon>Pseudomonadota</taxon>
        <taxon>Gammaproteobacteria</taxon>
        <taxon>Moraxellales</taxon>
        <taxon>Moraxellaceae</taxon>
        <taxon>Psychrobacter</taxon>
    </lineage>
</organism>
<proteinExistence type="predicted"/>
<evidence type="ECO:0000313" key="1">
    <source>
        <dbReference type="EMBL" id="PWK10135.1"/>
    </source>
</evidence>
<protein>
    <submittedName>
        <fullName evidence="1">Uncharacterized protein</fullName>
    </submittedName>
</protein>
<accession>A0A2V1ZWS7</accession>
<dbReference type="AlphaFoldDB" id="A0A2V1ZWS7"/>
<evidence type="ECO:0000313" key="2">
    <source>
        <dbReference type="Proteomes" id="UP000245655"/>
    </source>
</evidence>
<comment type="caution">
    <text evidence="1">The sequence shown here is derived from an EMBL/GenBank/DDBJ whole genome shotgun (WGS) entry which is preliminary data.</text>
</comment>
<dbReference type="EMBL" id="QGGM01000010">
    <property type="protein sequence ID" value="PWK10135.1"/>
    <property type="molecule type" value="Genomic_DNA"/>
</dbReference>
<gene>
    <name evidence="1" type="ORF">C8D84_11044</name>
</gene>
<sequence>MIYLEKFLGKKCRGKRILSDLSITRQLPQNIPIWFEFNSGQRINLNSNLIIEDTTGLYQFLRHCGQRTIAKQINVSSRFVLVPRIHAPIVFYERDYHNWQL</sequence>